<dbReference type="EMBL" id="LFZO01000040">
    <property type="protein sequence ID" value="KXT16270.1"/>
    <property type="molecule type" value="Genomic_DNA"/>
</dbReference>
<keyword evidence="3" id="KW-0812">Transmembrane</keyword>
<evidence type="ECO:0000256" key="5">
    <source>
        <dbReference type="ARBA" id="ARBA00022989"/>
    </source>
</evidence>
<keyword evidence="4" id="KW-0735">Signal-anchor</keyword>
<dbReference type="InterPro" id="IPR026050">
    <property type="entry name" value="C1GALT1/C1GALT1_chp1"/>
</dbReference>
<reference evidence="7 8" key="1">
    <citation type="submission" date="2015-07" db="EMBL/GenBank/DDBJ databases">
        <title>Comparative genomics of the Sigatoka disease complex on banana suggests a link between parallel evolutionary changes in Pseudocercospora fijiensis and Pseudocercospora eumusae and increased virulence on the banana host.</title>
        <authorList>
            <person name="Chang T.-C."/>
            <person name="Salvucci A."/>
            <person name="Crous P.W."/>
            <person name="Stergiopoulos I."/>
        </authorList>
    </citation>
    <scope>NUCLEOTIDE SEQUENCE [LARGE SCALE GENOMIC DNA]</scope>
    <source>
        <strain evidence="7 8">CBS 116634</strain>
    </source>
</reference>
<comment type="similarity">
    <text evidence="2">Belongs to the glycosyltransferase 31 family. Beta3-Gal-T subfamily.</text>
</comment>
<keyword evidence="6" id="KW-0472">Membrane</keyword>
<evidence type="ECO:0008006" key="9">
    <source>
        <dbReference type="Google" id="ProtNLM"/>
    </source>
</evidence>
<name>A0A139INT1_9PEZI</name>
<comment type="subcellular location">
    <subcellularLocation>
        <location evidence="1">Membrane</location>
        <topology evidence="1">Single-pass type II membrane protein</topology>
    </subcellularLocation>
</comment>
<dbReference type="PANTHER" id="PTHR23033:SF47">
    <property type="entry name" value="APPLE DOMAIN-CONTAINING PROTEIN-RELATED"/>
    <property type="match status" value="1"/>
</dbReference>
<evidence type="ECO:0000256" key="4">
    <source>
        <dbReference type="ARBA" id="ARBA00022968"/>
    </source>
</evidence>
<evidence type="ECO:0000256" key="3">
    <source>
        <dbReference type="ARBA" id="ARBA00022692"/>
    </source>
</evidence>
<dbReference type="GO" id="GO:0016020">
    <property type="term" value="C:membrane"/>
    <property type="evidence" value="ECO:0007669"/>
    <property type="project" value="UniProtKB-SubCell"/>
</dbReference>
<keyword evidence="5" id="KW-1133">Transmembrane helix</keyword>
<organism evidence="7 8">
    <name type="scientific">Pseudocercospora musae</name>
    <dbReference type="NCBI Taxonomy" id="113226"/>
    <lineage>
        <taxon>Eukaryota</taxon>
        <taxon>Fungi</taxon>
        <taxon>Dikarya</taxon>
        <taxon>Ascomycota</taxon>
        <taxon>Pezizomycotina</taxon>
        <taxon>Dothideomycetes</taxon>
        <taxon>Dothideomycetidae</taxon>
        <taxon>Mycosphaerellales</taxon>
        <taxon>Mycosphaerellaceae</taxon>
        <taxon>Pseudocercospora</taxon>
    </lineage>
</organism>
<sequence>MKSADRQFLAAKYTFFTSMHCFQAPRPKSLALTLTLGVLWYLFFAQSSNQSVKPQRNKSDRPLPCSQRPGANETVVVLKTSVAELEERLPIHFDTTLQCYPNYLIFSDVNEKYQGYPLLDPLASVSSKIRLSAPDFELWRRVHKSGPDSLEDEEIWRPEETMKNLDKWKWLPMLERTWTEYPDAKWYILLETDTYLFWSTLLSWLKDFDHTQSYYFGSGRWFDGSEYGHAGAGIVLSKTAMEIVVQHYTDSKVGWERYVANSEHGDVVLGRVLAQSQTKLSPAWPVLQQDSAASLDFSLRKNDKRLWCSPAGTYHGLFPGDIAELWKFEQQWMREKPGRIIRHGDIFSSFIMPRLLVRSGRVDDWDNYSGDLNIGADDTDVDQCRQTCVDHSSCVQYSFADGKCKFSSVPRMGASKRGVQSRWLLARAQRFADRIEPCPP</sequence>
<dbReference type="PANTHER" id="PTHR23033">
    <property type="entry name" value="BETA1,3-GALACTOSYLTRANSFERASE"/>
    <property type="match status" value="1"/>
</dbReference>
<comment type="caution">
    <text evidence="7">The sequence shown here is derived from an EMBL/GenBank/DDBJ whole genome shotgun (WGS) entry which is preliminary data.</text>
</comment>
<protein>
    <recommendedName>
        <fullName evidence="9">Apple domain-containing protein</fullName>
    </recommendedName>
</protein>
<dbReference type="AlphaFoldDB" id="A0A139INT1"/>
<gene>
    <name evidence="7" type="ORF">AC579_472</name>
</gene>
<evidence type="ECO:0000313" key="7">
    <source>
        <dbReference type="EMBL" id="KXT16270.1"/>
    </source>
</evidence>
<dbReference type="Proteomes" id="UP000073492">
    <property type="component" value="Unassembled WGS sequence"/>
</dbReference>
<keyword evidence="8" id="KW-1185">Reference proteome</keyword>
<evidence type="ECO:0000256" key="6">
    <source>
        <dbReference type="ARBA" id="ARBA00023136"/>
    </source>
</evidence>
<proteinExistence type="inferred from homology"/>
<dbReference type="Gene3D" id="3.90.550.50">
    <property type="match status" value="1"/>
</dbReference>
<evidence type="ECO:0000256" key="1">
    <source>
        <dbReference type="ARBA" id="ARBA00004606"/>
    </source>
</evidence>
<accession>A0A139INT1</accession>
<evidence type="ECO:0000256" key="2">
    <source>
        <dbReference type="ARBA" id="ARBA00006462"/>
    </source>
</evidence>
<evidence type="ECO:0000313" key="8">
    <source>
        <dbReference type="Proteomes" id="UP000073492"/>
    </source>
</evidence>
<dbReference type="OrthoDB" id="414175at2759"/>